<evidence type="ECO:0000313" key="4">
    <source>
        <dbReference type="Proteomes" id="UP000230605"/>
    </source>
</evidence>
<evidence type="ECO:0000313" key="2">
    <source>
        <dbReference type="EMBL" id="PIA90373.1"/>
    </source>
</evidence>
<reference evidence="3 5" key="2">
    <citation type="submission" date="2023-09" db="EMBL/GenBank/DDBJ databases">
        <title>Complete-Gapless Cercospora beticola genome.</title>
        <authorList>
            <person name="Wyatt N.A."/>
            <person name="Spanner R.E."/>
            <person name="Bolton M.D."/>
        </authorList>
    </citation>
    <scope>NUCLEOTIDE SEQUENCE [LARGE SCALE GENOMIC DNA]</scope>
    <source>
        <strain evidence="3">Cb09-40</strain>
    </source>
</reference>
<keyword evidence="5" id="KW-1185">Reference proteome</keyword>
<dbReference type="PANTHER" id="PTHR21310:SF37">
    <property type="entry name" value="AMINOGLYCOSIDE PHOSPHOTRANSFERASE DOMAIN-CONTAINING PROTEIN"/>
    <property type="match status" value="1"/>
</dbReference>
<evidence type="ECO:0000259" key="1">
    <source>
        <dbReference type="Pfam" id="PF01636"/>
    </source>
</evidence>
<dbReference type="InterPro" id="IPR011009">
    <property type="entry name" value="Kinase-like_dom_sf"/>
</dbReference>
<dbReference type="PANTHER" id="PTHR21310">
    <property type="entry name" value="AMINOGLYCOSIDE PHOSPHOTRANSFERASE-RELATED-RELATED"/>
    <property type="match status" value="1"/>
</dbReference>
<sequence length="403" mass="46207">MSASGAEAWQGASKFPEDNPLHERVTDFVKSVDWDALRRHAQSVRGVACELSQSYSTGLDNVVRKIDFADGVQWVARLRMPDMGEAIRRELLSARRTMEVEIVTMAYLRKHTSIPVPGVHTYCLDANTKVGAPYMFMDYIHGTVAQDLAEVKDYDLQTNTAFWKQMAEIQIELASCTFDRIGSLYNIDDNFTIGPELITGKGPWNTAEQYWSDLVKSYHTTAEQQGSLQLKNSPSFQLPSKFLKLIKSYGKLDQKKFCLVNRDFRTHNVLVNDNFEIVGVMDFKSVVAAPIEMVAQFPSFSGLDRPMPFYQEIKKGARTLDWIKATQPYLDKYVDNLRKAAEASSNKEDMLEIVQWMMEDGASILEGLQKYRQHWLFVNEAWWKAYEKLAEKKEMEAEDKKNQ</sequence>
<dbReference type="InterPro" id="IPR051678">
    <property type="entry name" value="AGP_Transferase"/>
</dbReference>
<proteinExistence type="predicted"/>
<name>A0A2G5HDN0_CERBT</name>
<protein>
    <recommendedName>
        <fullName evidence="1">Aminoglycoside phosphotransferase domain-containing protein</fullName>
    </recommendedName>
</protein>
<organism evidence="2 4">
    <name type="scientific">Cercospora beticola</name>
    <name type="common">Sugarbeet leaf spot fungus</name>
    <dbReference type="NCBI Taxonomy" id="122368"/>
    <lineage>
        <taxon>Eukaryota</taxon>
        <taxon>Fungi</taxon>
        <taxon>Dikarya</taxon>
        <taxon>Ascomycota</taxon>
        <taxon>Pezizomycotina</taxon>
        <taxon>Dothideomycetes</taxon>
        <taxon>Dothideomycetidae</taxon>
        <taxon>Mycosphaerellales</taxon>
        <taxon>Mycosphaerellaceae</taxon>
        <taxon>Cercospora</taxon>
    </lineage>
</organism>
<dbReference type="OrthoDB" id="5327538at2759"/>
<evidence type="ECO:0000313" key="3">
    <source>
        <dbReference type="EMBL" id="WPB07701.1"/>
    </source>
</evidence>
<dbReference type="Pfam" id="PF01636">
    <property type="entry name" value="APH"/>
    <property type="match status" value="1"/>
</dbReference>
<dbReference type="EMBL" id="LKMD01000107">
    <property type="protein sequence ID" value="PIA90373.1"/>
    <property type="molecule type" value="Genomic_DNA"/>
</dbReference>
<evidence type="ECO:0000313" key="5">
    <source>
        <dbReference type="Proteomes" id="UP001302367"/>
    </source>
</evidence>
<dbReference type="AlphaFoldDB" id="A0A2G5HDN0"/>
<dbReference type="InterPro" id="IPR002575">
    <property type="entry name" value="Aminoglycoside_PTrfase"/>
</dbReference>
<dbReference type="Gene3D" id="3.30.200.20">
    <property type="entry name" value="Phosphorylase Kinase, domain 1"/>
    <property type="match status" value="1"/>
</dbReference>
<feature type="domain" description="Aminoglycoside phosphotransferase" evidence="1">
    <location>
        <begin position="93"/>
        <end position="290"/>
    </location>
</feature>
<dbReference type="SUPFAM" id="SSF56112">
    <property type="entry name" value="Protein kinase-like (PK-like)"/>
    <property type="match status" value="1"/>
</dbReference>
<dbReference type="Proteomes" id="UP000230605">
    <property type="component" value="Chromosome 9"/>
</dbReference>
<accession>A0A2G5HDN0</accession>
<dbReference type="Proteomes" id="UP001302367">
    <property type="component" value="Chromosome 9"/>
</dbReference>
<gene>
    <name evidence="2" type="ORF">CB0940_10952</name>
    <name evidence="3" type="ORF">RHO25_012362</name>
</gene>
<reference evidence="2 4" key="1">
    <citation type="submission" date="2015-10" db="EMBL/GenBank/DDBJ databases">
        <title>The cercosporin biosynthetic gene cluster was horizontally transferred to several fungal lineages and shown to be expanded in Cercospora beticola based on microsynteny with recipient genomes.</title>
        <authorList>
            <person name="De Jonge R."/>
            <person name="Ebert M.K."/>
            <person name="Suttle J.C."/>
            <person name="Jurick Ii W.M."/>
            <person name="Secor G.A."/>
            <person name="Thomma B.P."/>
            <person name="Van De Peer Y."/>
            <person name="Bolton M.D."/>
        </authorList>
    </citation>
    <scope>NUCLEOTIDE SEQUENCE [LARGE SCALE GENOMIC DNA]</scope>
    <source>
        <strain evidence="2 4">09-40</strain>
    </source>
</reference>
<dbReference type="EMBL" id="CP134192">
    <property type="protein sequence ID" value="WPB07701.1"/>
    <property type="molecule type" value="Genomic_DNA"/>
</dbReference>